<comment type="similarity">
    <text evidence="2 14 16">Belongs to the TonB-dependent receptor family.</text>
</comment>
<dbReference type="InterPro" id="IPR010917">
    <property type="entry name" value="TonB_rcpt_CS"/>
</dbReference>
<gene>
    <name evidence="20" type="ORF">RY831_18955</name>
</gene>
<accession>A0ABU6JCT3</accession>
<evidence type="ECO:0000256" key="7">
    <source>
        <dbReference type="ARBA" id="ARBA00022729"/>
    </source>
</evidence>
<comment type="subcellular location">
    <subcellularLocation>
        <location evidence="1 14">Cell outer membrane</location>
        <topology evidence="1 14">Multi-pass membrane protein</topology>
    </subcellularLocation>
</comment>
<evidence type="ECO:0000256" key="16">
    <source>
        <dbReference type="RuleBase" id="RU003357"/>
    </source>
</evidence>
<keyword evidence="11 14" id="KW-0472">Membrane</keyword>
<keyword evidence="8" id="KW-0408">Iron</keyword>
<dbReference type="Proteomes" id="UP001352263">
    <property type="component" value="Unassembled WGS sequence"/>
</dbReference>
<evidence type="ECO:0000256" key="1">
    <source>
        <dbReference type="ARBA" id="ARBA00004571"/>
    </source>
</evidence>
<dbReference type="Gene3D" id="2.40.170.20">
    <property type="entry name" value="TonB-dependent receptor, beta-barrel domain"/>
    <property type="match status" value="1"/>
</dbReference>
<dbReference type="Gene3D" id="2.170.130.10">
    <property type="entry name" value="TonB-dependent receptor, plug domain"/>
    <property type="match status" value="1"/>
</dbReference>
<evidence type="ECO:0000259" key="19">
    <source>
        <dbReference type="Pfam" id="PF07715"/>
    </source>
</evidence>
<dbReference type="NCBIfam" id="TIGR01783">
    <property type="entry name" value="TonB-siderophor"/>
    <property type="match status" value="1"/>
</dbReference>
<dbReference type="InterPro" id="IPR000531">
    <property type="entry name" value="Beta-barrel_TonB"/>
</dbReference>
<evidence type="ECO:0000256" key="8">
    <source>
        <dbReference type="ARBA" id="ARBA00023004"/>
    </source>
</evidence>
<evidence type="ECO:0000256" key="12">
    <source>
        <dbReference type="ARBA" id="ARBA00023170"/>
    </source>
</evidence>
<evidence type="ECO:0000256" key="6">
    <source>
        <dbReference type="ARBA" id="ARBA00022692"/>
    </source>
</evidence>
<evidence type="ECO:0000256" key="9">
    <source>
        <dbReference type="ARBA" id="ARBA00023065"/>
    </source>
</evidence>
<dbReference type="PANTHER" id="PTHR32552:SF82">
    <property type="entry name" value="FCUA PROTEIN"/>
    <property type="match status" value="1"/>
</dbReference>
<feature type="signal peptide" evidence="17">
    <location>
        <begin position="1"/>
        <end position="28"/>
    </location>
</feature>
<feature type="chain" id="PRO_5045372815" evidence="17">
    <location>
        <begin position="29"/>
        <end position="732"/>
    </location>
</feature>
<dbReference type="PROSITE" id="PS01156">
    <property type="entry name" value="TONB_DEPENDENT_REC_2"/>
    <property type="match status" value="1"/>
</dbReference>
<evidence type="ECO:0000256" key="3">
    <source>
        <dbReference type="ARBA" id="ARBA00022448"/>
    </source>
</evidence>
<keyword evidence="9" id="KW-0406">Ion transport</keyword>
<evidence type="ECO:0000256" key="17">
    <source>
        <dbReference type="SAM" id="SignalP"/>
    </source>
</evidence>
<evidence type="ECO:0000256" key="2">
    <source>
        <dbReference type="ARBA" id="ARBA00009810"/>
    </source>
</evidence>
<evidence type="ECO:0000256" key="11">
    <source>
        <dbReference type="ARBA" id="ARBA00023136"/>
    </source>
</evidence>
<dbReference type="EMBL" id="JAWIIV010000017">
    <property type="protein sequence ID" value="MEC4721248.1"/>
    <property type="molecule type" value="Genomic_DNA"/>
</dbReference>
<dbReference type="InterPro" id="IPR037066">
    <property type="entry name" value="Plug_dom_sf"/>
</dbReference>
<keyword evidence="3 14" id="KW-0813">Transport</keyword>
<dbReference type="PANTHER" id="PTHR32552">
    <property type="entry name" value="FERRICHROME IRON RECEPTOR-RELATED"/>
    <property type="match status" value="1"/>
</dbReference>
<keyword evidence="10 16" id="KW-0798">TonB box</keyword>
<evidence type="ECO:0000256" key="5">
    <source>
        <dbReference type="ARBA" id="ARBA00022496"/>
    </source>
</evidence>
<evidence type="ECO:0000313" key="20">
    <source>
        <dbReference type="EMBL" id="MEC4721248.1"/>
    </source>
</evidence>
<evidence type="ECO:0000256" key="14">
    <source>
        <dbReference type="PROSITE-ProRule" id="PRU01360"/>
    </source>
</evidence>
<dbReference type="InterPro" id="IPR010105">
    <property type="entry name" value="TonB_sidphr_rcpt"/>
</dbReference>
<keyword evidence="5" id="KW-0410">Iron transport</keyword>
<keyword evidence="21" id="KW-1185">Reference proteome</keyword>
<dbReference type="Pfam" id="PF00593">
    <property type="entry name" value="TonB_dep_Rec_b-barrel"/>
    <property type="match status" value="1"/>
</dbReference>
<dbReference type="RefSeq" id="WP_326507955.1">
    <property type="nucleotide sequence ID" value="NZ_JAWIIV010000017.1"/>
</dbReference>
<feature type="short sequence motif" description="TonB C-terminal box" evidence="15">
    <location>
        <begin position="715"/>
        <end position="732"/>
    </location>
</feature>
<keyword evidence="12 20" id="KW-0675">Receptor</keyword>
<name>A0ABU6JCT3_9BURK</name>
<sequence>MQTPQFKKSSLSIAITLAFCGAAGVARAQTAEEASKGETVLPTVQVKASADASSAGLPAEYRGGQVARGGRLGLLGNIDIMDSPFSSTSYTQALIQDQQARSVGDVLQNDPGVRVARGFGNYQELYVIRGFPVNSDDLAYNGLYGLLPRQFVSTELLERVEVFRGANAFLNGAAPGGGGIGGMINLVPKRAPNEPLTQATAGIDSGGQKYIAADTARRFGPDGSTGIRINAAHRGGDTAIDDERRELNLFSVGVDHRSRDFRLSADAGYQNHKLDRARPSVDVADGVAVPSVPRASANYAQPWSYSDERDVFGTVRGEYDLTQDVIAWAAAGTRRGRENNSLANPEVFNAAGDTHAYRFDNARKDTVYTGELGIRAKLRTGSIGHTLSASASTFHAEERNAYALSTFNGITSNLYNPVASAPPPATAVLGGTLSDPLVTRKTRLSSVALADTLALAEGRLLVTLGARHQTIREDSYDYTTGAGTASYDESAVTPVAGVVFKASSKLSFYANYIEALSKGPVAGATARNAGQVFDPYRSRQKEIGVKYDAGNYGLSAALFTTSQPMGLLDPTTNLFGIDGEQKNRGLELSVYGAPARGLRLLGGVTLLDAKQERTGLGTTDGNDVIGVPDVQANLGAEWDVPGVRGLALNGRVVYTASQYADAANTQEVPAWTRLDAGVRYVTMFGKQAVTLRGQIENLANRRYWASAGGYPGAGYLVQGAPRTLVVSASLDF</sequence>
<dbReference type="InterPro" id="IPR039426">
    <property type="entry name" value="TonB-dep_rcpt-like"/>
</dbReference>
<keyword evidence="6 14" id="KW-0812">Transmembrane</keyword>
<evidence type="ECO:0000256" key="4">
    <source>
        <dbReference type="ARBA" id="ARBA00022452"/>
    </source>
</evidence>
<evidence type="ECO:0000256" key="10">
    <source>
        <dbReference type="ARBA" id="ARBA00023077"/>
    </source>
</evidence>
<organism evidence="20 21">
    <name type="scientific">Noviherbaspirillum album</name>
    <dbReference type="NCBI Taxonomy" id="3080276"/>
    <lineage>
        <taxon>Bacteria</taxon>
        <taxon>Pseudomonadati</taxon>
        <taxon>Pseudomonadota</taxon>
        <taxon>Betaproteobacteria</taxon>
        <taxon>Burkholderiales</taxon>
        <taxon>Oxalobacteraceae</taxon>
        <taxon>Noviherbaspirillum</taxon>
    </lineage>
</organism>
<dbReference type="Pfam" id="PF07715">
    <property type="entry name" value="Plug"/>
    <property type="match status" value="1"/>
</dbReference>
<keyword evidence="4 14" id="KW-1134">Transmembrane beta strand</keyword>
<protein>
    <submittedName>
        <fullName evidence="20">TonB-dependent siderophore receptor</fullName>
    </submittedName>
</protein>
<evidence type="ECO:0000256" key="15">
    <source>
        <dbReference type="PROSITE-ProRule" id="PRU10144"/>
    </source>
</evidence>
<evidence type="ECO:0000259" key="18">
    <source>
        <dbReference type="Pfam" id="PF00593"/>
    </source>
</evidence>
<evidence type="ECO:0000313" key="21">
    <source>
        <dbReference type="Proteomes" id="UP001352263"/>
    </source>
</evidence>
<evidence type="ECO:0000256" key="13">
    <source>
        <dbReference type="ARBA" id="ARBA00023237"/>
    </source>
</evidence>
<keyword evidence="7 17" id="KW-0732">Signal</keyword>
<dbReference type="CDD" id="cd01347">
    <property type="entry name" value="ligand_gated_channel"/>
    <property type="match status" value="1"/>
</dbReference>
<dbReference type="InterPro" id="IPR036942">
    <property type="entry name" value="Beta-barrel_TonB_sf"/>
</dbReference>
<feature type="domain" description="TonB-dependent receptor plug" evidence="19">
    <location>
        <begin position="80"/>
        <end position="178"/>
    </location>
</feature>
<dbReference type="PROSITE" id="PS52016">
    <property type="entry name" value="TONB_DEPENDENT_REC_3"/>
    <property type="match status" value="1"/>
</dbReference>
<comment type="caution">
    <text evidence="20">The sequence shown here is derived from an EMBL/GenBank/DDBJ whole genome shotgun (WGS) entry which is preliminary data.</text>
</comment>
<dbReference type="SUPFAM" id="SSF56935">
    <property type="entry name" value="Porins"/>
    <property type="match status" value="1"/>
</dbReference>
<dbReference type="InterPro" id="IPR012910">
    <property type="entry name" value="Plug_dom"/>
</dbReference>
<feature type="domain" description="TonB-dependent receptor-like beta-barrel" evidence="18">
    <location>
        <begin position="261"/>
        <end position="698"/>
    </location>
</feature>
<reference evidence="20 21" key="1">
    <citation type="submission" date="2023-10" db="EMBL/GenBank/DDBJ databases">
        <title>Noviherbaspirillum sp. CPCC 100848 genome assembly.</title>
        <authorList>
            <person name="Li X.Y."/>
            <person name="Fang X.M."/>
        </authorList>
    </citation>
    <scope>NUCLEOTIDE SEQUENCE [LARGE SCALE GENOMIC DNA]</scope>
    <source>
        <strain evidence="20 21">CPCC 100848</strain>
    </source>
</reference>
<keyword evidence="13 14" id="KW-0998">Cell outer membrane</keyword>
<proteinExistence type="inferred from homology"/>